<dbReference type="OMA" id="CPVDEAQ"/>
<dbReference type="EMBL" id="JH159164">
    <property type="protein sequence ID" value="EGZ06464.1"/>
    <property type="molecule type" value="Genomic_DNA"/>
</dbReference>
<dbReference type="Proteomes" id="UP000002640">
    <property type="component" value="Unassembled WGS sequence"/>
</dbReference>
<keyword evidence="2" id="KW-1185">Reference proteome</keyword>
<accession>G5AE62</accession>
<dbReference type="GeneID" id="20638503"/>
<evidence type="ECO:0008006" key="3">
    <source>
        <dbReference type="Google" id="ProtNLM"/>
    </source>
</evidence>
<dbReference type="InParanoid" id="G5AE62"/>
<sequence>MPLCPVDEAQALDAAKRFLRSDDILDDAEDSEERAKLPAGLLKPENLKVDDLLNKNMLDRARNGNKKQRNKLFSMWAAAPKKERMAAIQKILNQMRGFTKNKKFFNAWNKYSHRLDGGVTRNTRRTN</sequence>
<protein>
    <recommendedName>
        <fullName evidence="3">RxLR effector protein</fullName>
    </recommendedName>
</protein>
<reference evidence="1 2" key="1">
    <citation type="journal article" date="2006" name="Science">
        <title>Phytophthora genome sequences uncover evolutionary origins and mechanisms of pathogenesis.</title>
        <authorList>
            <person name="Tyler B.M."/>
            <person name="Tripathy S."/>
            <person name="Zhang X."/>
            <person name="Dehal P."/>
            <person name="Jiang R.H."/>
            <person name="Aerts A."/>
            <person name="Arredondo F.D."/>
            <person name="Baxter L."/>
            <person name="Bensasson D."/>
            <person name="Beynon J.L."/>
            <person name="Chapman J."/>
            <person name="Damasceno C.M."/>
            <person name="Dorrance A.E."/>
            <person name="Dou D."/>
            <person name="Dickerman A.W."/>
            <person name="Dubchak I.L."/>
            <person name="Garbelotto M."/>
            <person name="Gijzen M."/>
            <person name="Gordon S.G."/>
            <person name="Govers F."/>
            <person name="Grunwald N.J."/>
            <person name="Huang W."/>
            <person name="Ivors K.L."/>
            <person name="Jones R.W."/>
            <person name="Kamoun S."/>
            <person name="Krampis K."/>
            <person name="Lamour K.H."/>
            <person name="Lee M.K."/>
            <person name="McDonald W.H."/>
            <person name="Medina M."/>
            <person name="Meijer H.J."/>
            <person name="Nordberg E.K."/>
            <person name="Maclean D.J."/>
            <person name="Ospina-Giraldo M.D."/>
            <person name="Morris P.F."/>
            <person name="Phuntumart V."/>
            <person name="Putnam N.H."/>
            <person name="Rash S."/>
            <person name="Rose J.K."/>
            <person name="Sakihama Y."/>
            <person name="Salamov A.A."/>
            <person name="Savidor A."/>
            <person name="Scheuring C.F."/>
            <person name="Smith B.M."/>
            <person name="Sobral B.W."/>
            <person name="Terry A."/>
            <person name="Torto-Alalibo T.A."/>
            <person name="Win J."/>
            <person name="Xu Z."/>
            <person name="Zhang H."/>
            <person name="Grigoriev I.V."/>
            <person name="Rokhsar D.S."/>
            <person name="Boore J.L."/>
        </authorList>
    </citation>
    <scope>NUCLEOTIDE SEQUENCE [LARGE SCALE GENOMIC DNA]</scope>
    <source>
        <strain evidence="1 2">P6497</strain>
    </source>
</reference>
<proteinExistence type="predicted"/>
<dbReference type="KEGG" id="psoj:PHYSODRAFT_254452"/>
<organism evidence="1 2">
    <name type="scientific">Phytophthora sojae (strain P6497)</name>
    <name type="common">Soybean stem and root rot agent</name>
    <name type="synonym">Phytophthora megasperma f. sp. glycines</name>
    <dbReference type="NCBI Taxonomy" id="1094619"/>
    <lineage>
        <taxon>Eukaryota</taxon>
        <taxon>Sar</taxon>
        <taxon>Stramenopiles</taxon>
        <taxon>Oomycota</taxon>
        <taxon>Peronosporomycetes</taxon>
        <taxon>Peronosporales</taxon>
        <taxon>Peronosporaceae</taxon>
        <taxon>Phytophthora</taxon>
    </lineage>
</organism>
<name>G5AE62_PHYSP</name>
<dbReference type="RefSeq" id="XP_009538361.1">
    <property type="nucleotide sequence ID" value="XM_009540066.1"/>
</dbReference>
<dbReference type="AlphaFoldDB" id="G5AE62"/>
<evidence type="ECO:0000313" key="1">
    <source>
        <dbReference type="EMBL" id="EGZ06464.1"/>
    </source>
</evidence>
<gene>
    <name evidence="1" type="ORF">PHYSODRAFT_254452</name>
</gene>
<evidence type="ECO:0000313" key="2">
    <source>
        <dbReference type="Proteomes" id="UP000002640"/>
    </source>
</evidence>